<comment type="caution">
    <text evidence="4">The sequence shown here is derived from an EMBL/GenBank/DDBJ whole genome shotgun (WGS) entry which is preliminary data.</text>
</comment>
<dbReference type="CDD" id="cd16027">
    <property type="entry name" value="SGSH"/>
    <property type="match status" value="1"/>
</dbReference>
<accession>A0AA37WHA1</accession>
<protein>
    <submittedName>
        <fullName evidence="4">Sulfatase</fullName>
    </submittedName>
</protein>
<dbReference type="Proteomes" id="UP001156601">
    <property type="component" value="Unassembled WGS sequence"/>
</dbReference>
<dbReference type="GO" id="GO:0004065">
    <property type="term" value="F:arylsulfatase activity"/>
    <property type="evidence" value="ECO:0007669"/>
    <property type="project" value="TreeGrafter"/>
</dbReference>
<organism evidence="4 5">
    <name type="scientific">Agaribacter marinus</name>
    <dbReference type="NCBI Taxonomy" id="1431249"/>
    <lineage>
        <taxon>Bacteria</taxon>
        <taxon>Pseudomonadati</taxon>
        <taxon>Pseudomonadota</taxon>
        <taxon>Gammaproteobacteria</taxon>
        <taxon>Alteromonadales</taxon>
        <taxon>Alteromonadaceae</taxon>
        <taxon>Agaribacter</taxon>
    </lineage>
</organism>
<sequence length="680" mass="77594">MICGLLPNNNRLCGVNHLFLFILIGVALLNVSACEHVDEGSREYSLISKHQAIDTKKSLHKKTRPNIVWLVSEDNSPSYLRLYDPIKGAKTPNIEALAQDGLVFLNAFSNSPVCSTARSTLALGMYPPESGTMHHRAFVPAELPKQMKSVYAYLKDNGYYVSNDVKTDFNFTSINDRHFSLSKEGAHWRGRDGKQAFFHVKSFKVTHESGLMFSESDISKNPTIHNSDTVQLAPYHPDTPLFKYMHAKYLDAHVTLDEQVGEVIQQLADDGELENTFIFYFADHGGVLPGSKSFATETGLRVPLVVRLPKNFRHLWPNGYSEGEMVKGFINFIDFAPTVISLSGLPSLPQHHGSSFLGNKVDKADVEKRDSTFGFADRFGERLDLVRTIRVGDMKYVRNYLPHLPAGLQQDYRYKNIAYRQWRELYKKGKLNRVQERFYQARPVEALYNVKRDPYELNNLVLDVNYEQDLQVLRNTLFEHQANMPDMGFMPESQLFEQGKDIIAYGSRKRAEIGALLKIANWALLPYEEARPALSDVLQSGTILEKNWALISFTQFGDLAADMSDELINVLENDTSMLVKARALEVLVRSGAIVKYAWIKPIERMIEILTLVESSLERLEIMNIAAGLKDAFGYSFSFSWQPHWEDVPAIRHLDVSKKTMLIHSMKVRHRYLQPEFVYHR</sequence>
<reference evidence="4" key="1">
    <citation type="journal article" date="2014" name="Int. J. Syst. Evol. Microbiol.">
        <title>Complete genome sequence of Corynebacterium casei LMG S-19264T (=DSM 44701T), isolated from a smear-ripened cheese.</title>
        <authorList>
            <consortium name="US DOE Joint Genome Institute (JGI-PGF)"/>
            <person name="Walter F."/>
            <person name="Albersmeier A."/>
            <person name="Kalinowski J."/>
            <person name="Ruckert C."/>
        </authorList>
    </citation>
    <scope>NUCLEOTIDE SEQUENCE</scope>
    <source>
        <strain evidence="4">NBRC 110023</strain>
    </source>
</reference>
<evidence type="ECO:0000256" key="2">
    <source>
        <dbReference type="ARBA" id="ARBA00022801"/>
    </source>
</evidence>
<feature type="domain" description="Sulfatase N-terminal" evidence="3">
    <location>
        <begin position="65"/>
        <end position="344"/>
    </location>
</feature>
<evidence type="ECO:0000256" key="1">
    <source>
        <dbReference type="ARBA" id="ARBA00008779"/>
    </source>
</evidence>
<evidence type="ECO:0000313" key="4">
    <source>
        <dbReference type="EMBL" id="GLR69828.1"/>
    </source>
</evidence>
<keyword evidence="2" id="KW-0378">Hydrolase</keyword>
<dbReference type="Pfam" id="PF00884">
    <property type="entry name" value="Sulfatase"/>
    <property type="match status" value="1"/>
</dbReference>
<keyword evidence="5" id="KW-1185">Reference proteome</keyword>
<dbReference type="InterPro" id="IPR000917">
    <property type="entry name" value="Sulfatase_N"/>
</dbReference>
<evidence type="ECO:0000313" key="5">
    <source>
        <dbReference type="Proteomes" id="UP001156601"/>
    </source>
</evidence>
<gene>
    <name evidence="4" type="ORF">GCM10007852_07360</name>
</gene>
<dbReference type="Gene3D" id="3.40.720.10">
    <property type="entry name" value="Alkaline Phosphatase, subunit A"/>
    <property type="match status" value="1"/>
</dbReference>
<reference evidence="4" key="2">
    <citation type="submission" date="2023-01" db="EMBL/GenBank/DDBJ databases">
        <title>Draft genome sequence of Agaribacter marinus strain NBRC 110023.</title>
        <authorList>
            <person name="Sun Q."/>
            <person name="Mori K."/>
        </authorList>
    </citation>
    <scope>NUCLEOTIDE SEQUENCE</scope>
    <source>
        <strain evidence="4">NBRC 110023</strain>
    </source>
</reference>
<dbReference type="PANTHER" id="PTHR42693">
    <property type="entry name" value="ARYLSULFATASE FAMILY MEMBER"/>
    <property type="match status" value="1"/>
</dbReference>
<dbReference type="InterPro" id="IPR017850">
    <property type="entry name" value="Alkaline_phosphatase_core_sf"/>
</dbReference>
<dbReference type="PANTHER" id="PTHR42693:SF53">
    <property type="entry name" value="ENDO-4-O-SULFATASE"/>
    <property type="match status" value="1"/>
</dbReference>
<dbReference type="EMBL" id="BSOT01000005">
    <property type="protein sequence ID" value="GLR69828.1"/>
    <property type="molecule type" value="Genomic_DNA"/>
</dbReference>
<comment type="similarity">
    <text evidence="1">Belongs to the sulfatase family.</text>
</comment>
<evidence type="ECO:0000259" key="3">
    <source>
        <dbReference type="Pfam" id="PF00884"/>
    </source>
</evidence>
<proteinExistence type="inferred from homology"/>
<dbReference type="RefSeq" id="WP_284216138.1">
    <property type="nucleotide sequence ID" value="NZ_BSOT01000005.1"/>
</dbReference>
<dbReference type="SUPFAM" id="SSF53649">
    <property type="entry name" value="Alkaline phosphatase-like"/>
    <property type="match status" value="1"/>
</dbReference>
<dbReference type="InterPro" id="IPR050738">
    <property type="entry name" value="Sulfatase"/>
</dbReference>
<name>A0AA37WHA1_9ALTE</name>
<dbReference type="AlphaFoldDB" id="A0AA37WHA1"/>